<proteinExistence type="predicted"/>
<dbReference type="Proteomes" id="UP001642360">
    <property type="component" value="Unassembled WGS sequence"/>
</dbReference>
<protein>
    <submittedName>
        <fullName evidence="3">Uncharacterized protein</fullName>
    </submittedName>
</protein>
<accession>A0ABC8TSA7</accession>
<dbReference type="EMBL" id="CAUOFW020003160">
    <property type="protein sequence ID" value="CAK9158344.1"/>
    <property type="molecule type" value="Genomic_DNA"/>
</dbReference>
<evidence type="ECO:0000313" key="3">
    <source>
        <dbReference type="EMBL" id="CAK9172310.1"/>
    </source>
</evidence>
<dbReference type="AlphaFoldDB" id="A0ABC8TSA7"/>
<gene>
    <name evidence="1" type="ORF">ILEXP_LOCUS26970</name>
    <name evidence="2" type="ORF">ILEXP_LOCUS41954</name>
    <name evidence="3" type="ORF">ILEXP_LOCUS41955</name>
</gene>
<dbReference type="EMBL" id="CAUOFW020005947">
    <property type="protein sequence ID" value="CAK9172310.1"/>
    <property type="molecule type" value="Genomic_DNA"/>
</dbReference>
<dbReference type="EMBL" id="CAUOFW020005947">
    <property type="protein sequence ID" value="CAK9172309.1"/>
    <property type="molecule type" value="Genomic_DNA"/>
</dbReference>
<organism evidence="3 4">
    <name type="scientific">Ilex paraguariensis</name>
    <name type="common">yerba mate</name>
    <dbReference type="NCBI Taxonomy" id="185542"/>
    <lineage>
        <taxon>Eukaryota</taxon>
        <taxon>Viridiplantae</taxon>
        <taxon>Streptophyta</taxon>
        <taxon>Embryophyta</taxon>
        <taxon>Tracheophyta</taxon>
        <taxon>Spermatophyta</taxon>
        <taxon>Magnoliopsida</taxon>
        <taxon>eudicotyledons</taxon>
        <taxon>Gunneridae</taxon>
        <taxon>Pentapetalae</taxon>
        <taxon>asterids</taxon>
        <taxon>campanulids</taxon>
        <taxon>Aquifoliales</taxon>
        <taxon>Aquifoliaceae</taxon>
        <taxon>Ilex</taxon>
    </lineage>
</organism>
<name>A0ABC8TSA7_9AQUA</name>
<evidence type="ECO:0000313" key="1">
    <source>
        <dbReference type="EMBL" id="CAK9158344.1"/>
    </source>
</evidence>
<comment type="caution">
    <text evidence="3">The sequence shown here is derived from an EMBL/GenBank/DDBJ whole genome shotgun (WGS) entry which is preliminary data.</text>
</comment>
<sequence length="132" mass="15417">MATNLKPMPWFSQQHHGEALAPYCNIWIQTDLSRRKSFDLMRKVECLGVGISERKRLFLRCCKNGDFGNGWNWMSETEEFVKIMREARPYFQAHKGNTFVLILSAEIVDSPFLGSILEREGFKEKNDNKQRA</sequence>
<keyword evidence="4" id="KW-1185">Reference proteome</keyword>
<evidence type="ECO:0000313" key="4">
    <source>
        <dbReference type="Proteomes" id="UP001642360"/>
    </source>
</evidence>
<reference evidence="3 4" key="1">
    <citation type="submission" date="2024-02" db="EMBL/GenBank/DDBJ databases">
        <authorList>
            <person name="Vignale AGUSTIN F."/>
            <person name="Sosa J E."/>
            <person name="Modenutti C."/>
        </authorList>
    </citation>
    <scope>NUCLEOTIDE SEQUENCE [LARGE SCALE GENOMIC DNA]</scope>
</reference>
<evidence type="ECO:0000313" key="2">
    <source>
        <dbReference type="EMBL" id="CAK9172309.1"/>
    </source>
</evidence>